<evidence type="ECO:0000256" key="4">
    <source>
        <dbReference type="ARBA" id="ARBA00023136"/>
    </source>
</evidence>
<evidence type="ECO:0000256" key="5">
    <source>
        <dbReference type="SAM" id="Phobius"/>
    </source>
</evidence>
<evidence type="ECO:0000313" key="7">
    <source>
        <dbReference type="EMBL" id="TWH24557.1"/>
    </source>
</evidence>
<comment type="caution">
    <text evidence="7">The sequence shown here is derived from an EMBL/GenBank/DDBJ whole genome shotgun (WGS) entry which is preliminary data.</text>
</comment>
<evidence type="ECO:0000313" key="8">
    <source>
        <dbReference type="Proteomes" id="UP000317573"/>
    </source>
</evidence>
<comment type="subcellular location">
    <subcellularLocation>
        <location evidence="1">Membrane</location>
        <topology evidence="1">Multi-pass membrane protein</topology>
    </subcellularLocation>
</comment>
<accession>A0A562ERB3</accession>
<name>A0A562ERB3_RHORH</name>
<evidence type="ECO:0000256" key="3">
    <source>
        <dbReference type="ARBA" id="ARBA00022989"/>
    </source>
</evidence>
<dbReference type="InterPro" id="IPR009908">
    <property type="entry name" value="Methylamine_util_MauE"/>
</dbReference>
<evidence type="ECO:0000256" key="2">
    <source>
        <dbReference type="ARBA" id="ARBA00022692"/>
    </source>
</evidence>
<evidence type="ECO:0000259" key="6">
    <source>
        <dbReference type="Pfam" id="PF07291"/>
    </source>
</evidence>
<dbReference type="GO" id="GO:0016020">
    <property type="term" value="C:membrane"/>
    <property type="evidence" value="ECO:0007669"/>
    <property type="project" value="UniProtKB-SubCell"/>
</dbReference>
<proteinExistence type="predicted"/>
<organism evidence="7 8">
    <name type="scientific">Rhodococcus rhodochrous J45</name>
    <dbReference type="NCBI Taxonomy" id="935266"/>
    <lineage>
        <taxon>Bacteria</taxon>
        <taxon>Bacillati</taxon>
        <taxon>Actinomycetota</taxon>
        <taxon>Actinomycetes</taxon>
        <taxon>Mycobacteriales</taxon>
        <taxon>Nocardiaceae</taxon>
        <taxon>Rhodococcus</taxon>
    </lineage>
</organism>
<evidence type="ECO:0000256" key="1">
    <source>
        <dbReference type="ARBA" id="ARBA00004141"/>
    </source>
</evidence>
<dbReference type="GO" id="GO:0030416">
    <property type="term" value="P:methylamine metabolic process"/>
    <property type="evidence" value="ECO:0007669"/>
    <property type="project" value="InterPro"/>
</dbReference>
<feature type="transmembrane region" description="Helical" evidence="5">
    <location>
        <begin position="142"/>
        <end position="162"/>
    </location>
</feature>
<feature type="domain" description="Methylamine utilisation protein MauE" evidence="6">
    <location>
        <begin position="4"/>
        <end position="131"/>
    </location>
</feature>
<dbReference type="AlphaFoldDB" id="A0A562ERB3"/>
<dbReference type="Pfam" id="PF07291">
    <property type="entry name" value="MauE"/>
    <property type="match status" value="1"/>
</dbReference>
<reference evidence="7 8" key="1">
    <citation type="submission" date="2019-07" db="EMBL/GenBank/DDBJ databases">
        <title>Genome sequencing of lignin-degrading bacterial isolates.</title>
        <authorList>
            <person name="Gladden J."/>
        </authorList>
    </citation>
    <scope>NUCLEOTIDE SEQUENCE [LARGE SCALE GENOMIC DNA]</scope>
    <source>
        <strain evidence="7 8">J45</strain>
    </source>
</reference>
<keyword evidence="2 5" id="KW-0812">Transmembrane</keyword>
<sequence length="201" mass="21256">MLWVLIASIVGGTLLLAGIPKTRDRQGLLRTVRGYKLLPAPLENAVSFALPWAEIVLGAALVTGIAGRWAAAGAALLFLCFFGGLTINLLRGRRDLDCGCFAFGSHDVPRIGWFHAVRAGAFVLVSAALALVPAGAPSLAEHLLAVALAALVLVVVVTAVQLRSIVHPGRRPVDDHLTKASIELVPPRPSRGTDKSERRNL</sequence>
<keyword evidence="3 5" id="KW-1133">Transmembrane helix</keyword>
<feature type="transmembrane region" description="Helical" evidence="5">
    <location>
        <begin position="69"/>
        <end position="90"/>
    </location>
</feature>
<keyword evidence="4 5" id="KW-0472">Membrane</keyword>
<dbReference type="Proteomes" id="UP000317573">
    <property type="component" value="Unassembled WGS sequence"/>
</dbReference>
<dbReference type="UniPathway" id="UPA00895"/>
<feature type="transmembrane region" description="Helical" evidence="5">
    <location>
        <begin position="111"/>
        <end position="136"/>
    </location>
</feature>
<gene>
    <name evidence="7" type="ORF">L618_000100000100</name>
</gene>
<dbReference type="EMBL" id="VLJT01000001">
    <property type="protein sequence ID" value="TWH24557.1"/>
    <property type="molecule type" value="Genomic_DNA"/>
</dbReference>
<dbReference type="RefSeq" id="WP_145690280.1">
    <property type="nucleotide sequence ID" value="NZ_VLJT01000001.1"/>
</dbReference>
<protein>
    <submittedName>
        <fullName evidence="7">Methylamine utilization protein MauE</fullName>
    </submittedName>
</protein>